<accession>A0A087G967</accession>
<evidence type="ECO:0000313" key="2">
    <source>
        <dbReference type="Proteomes" id="UP000029120"/>
    </source>
</evidence>
<gene>
    <name evidence="1" type="ordered locus">AALP_Aa8g246100</name>
</gene>
<name>A0A087G967_ARAAL</name>
<dbReference type="Proteomes" id="UP000029120">
    <property type="component" value="Chromosome 8"/>
</dbReference>
<dbReference type="PANTHER" id="PTHR35123">
    <property type="entry name" value="OS07G0633900 PROTEIN-RELATED"/>
    <property type="match status" value="1"/>
</dbReference>
<dbReference type="eggNOG" id="ENOG502S5P8">
    <property type="taxonomic scope" value="Eukaryota"/>
</dbReference>
<sequence length="99" mass="11591">MLQIIGKYRSRSSCRYQKLSHDHYEKVTTKTIRHKLDGRSKGFRLNRPRRLVLKALVLPRRILSIYARIADKMNIEGLCPNVILSSHWGFPVVSGKIRF</sequence>
<dbReference type="Gramene" id="KFK26419">
    <property type="protein sequence ID" value="KFK26419"/>
    <property type="gene ID" value="AALP_AA8G246100"/>
</dbReference>
<protein>
    <submittedName>
        <fullName evidence="1">Uncharacterized protein</fullName>
    </submittedName>
</protein>
<organism evidence="1 2">
    <name type="scientific">Arabis alpina</name>
    <name type="common">Alpine rock-cress</name>
    <dbReference type="NCBI Taxonomy" id="50452"/>
    <lineage>
        <taxon>Eukaryota</taxon>
        <taxon>Viridiplantae</taxon>
        <taxon>Streptophyta</taxon>
        <taxon>Embryophyta</taxon>
        <taxon>Tracheophyta</taxon>
        <taxon>Spermatophyta</taxon>
        <taxon>Magnoliopsida</taxon>
        <taxon>eudicotyledons</taxon>
        <taxon>Gunneridae</taxon>
        <taxon>Pentapetalae</taxon>
        <taxon>rosids</taxon>
        <taxon>malvids</taxon>
        <taxon>Brassicales</taxon>
        <taxon>Brassicaceae</taxon>
        <taxon>Arabideae</taxon>
        <taxon>Arabis</taxon>
    </lineage>
</organism>
<dbReference type="AlphaFoldDB" id="A0A087G967"/>
<reference evidence="2" key="1">
    <citation type="journal article" date="2015" name="Nat. Plants">
        <title>Genome expansion of Arabis alpina linked with retrotransposition and reduced symmetric DNA methylation.</title>
        <authorList>
            <person name="Willing E.M."/>
            <person name="Rawat V."/>
            <person name="Mandakova T."/>
            <person name="Maumus F."/>
            <person name="James G.V."/>
            <person name="Nordstroem K.J."/>
            <person name="Becker C."/>
            <person name="Warthmann N."/>
            <person name="Chica C."/>
            <person name="Szarzynska B."/>
            <person name="Zytnicki M."/>
            <person name="Albani M.C."/>
            <person name="Kiefer C."/>
            <person name="Bergonzi S."/>
            <person name="Castaings L."/>
            <person name="Mateos J.L."/>
            <person name="Berns M.C."/>
            <person name="Bujdoso N."/>
            <person name="Piofczyk T."/>
            <person name="de Lorenzo L."/>
            <person name="Barrero-Sicilia C."/>
            <person name="Mateos I."/>
            <person name="Piednoel M."/>
            <person name="Hagmann J."/>
            <person name="Chen-Min-Tao R."/>
            <person name="Iglesias-Fernandez R."/>
            <person name="Schuster S.C."/>
            <person name="Alonso-Blanco C."/>
            <person name="Roudier F."/>
            <person name="Carbonero P."/>
            <person name="Paz-Ares J."/>
            <person name="Davis S.J."/>
            <person name="Pecinka A."/>
            <person name="Quesneville H."/>
            <person name="Colot V."/>
            <person name="Lysak M.A."/>
            <person name="Weigel D."/>
            <person name="Coupland G."/>
            <person name="Schneeberger K."/>
        </authorList>
    </citation>
    <scope>NUCLEOTIDE SEQUENCE [LARGE SCALE GENOMIC DNA]</scope>
    <source>
        <strain evidence="2">cv. Pajares</strain>
    </source>
</reference>
<dbReference type="EMBL" id="CM002876">
    <property type="protein sequence ID" value="KFK26419.1"/>
    <property type="molecule type" value="Genomic_DNA"/>
</dbReference>
<proteinExistence type="predicted"/>
<dbReference type="OrthoDB" id="586794at2759"/>
<dbReference type="PANTHER" id="PTHR35123:SF5">
    <property type="entry name" value="BNAA06G39450D PROTEIN"/>
    <property type="match status" value="1"/>
</dbReference>
<keyword evidence="2" id="KW-1185">Reference proteome</keyword>
<evidence type="ECO:0000313" key="1">
    <source>
        <dbReference type="EMBL" id="KFK26419.1"/>
    </source>
</evidence>